<dbReference type="EMBL" id="RIBZ01000111">
    <property type="protein sequence ID" value="RNG31597.1"/>
    <property type="molecule type" value="Genomic_DNA"/>
</dbReference>
<comment type="caution">
    <text evidence="1">The sequence shown here is derived from an EMBL/GenBank/DDBJ whole genome shotgun (WGS) entry which is preliminary data.</text>
</comment>
<organism evidence="1 2">
    <name type="scientific">Streptomyces botrytidirepellens</name>
    <dbReference type="NCBI Taxonomy" id="2486417"/>
    <lineage>
        <taxon>Bacteria</taxon>
        <taxon>Bacillati</taxon>
        <taxon>Actinomycetota</taxon>
        <taxon>Actinomycetes</taxon>
        <taxon>Kitasatosporales</taxon>
        <taxon>Streptomycetaceae</taxon>
        <taxon>Streptomyces</taxon>
    </lineage>
</organism>
<proteinExistence type="predicted"/>
<evidence type="ECO:0000313" key="1">
    <source>
        <dbReference type="EMBL" id="RNG31597.1"/>
    </source>
</evidence>
<gene>
    <name evidence="1" type="ORF">EEJ42_08615</name>
</gene>
<keyword evidence="2" id="KW-1185">Reference proteome</keyword>
<sequence>MGHIGGDARHDRRGVLHLRHGFEMAGLFGGNPAGELIADFPQVVAAQQVARHGEVREAGVFSPAGLAVGALPAPGIPCMRHWPPSHTRRR</sequence>
<accession>A0A3M8WPJ0</accession>
<protein>
    <submittedName>
        <fullName evidence="1">Uncharacterized protein</fullName>
    </submittedName>
</protein>
<reference evidence="1 2" key="1">
    <citation type="submission" date="2018-11" db="EMBL/GenBank/DDBJ databases">
        <title>The Potential of Streptomyces as Biocontrol Agents against the Tomato grey mould, Botrytis cinerea (Gray mold) Frontiers in Microbiology.</title>
        <authorList>
            <person name="Li D."/>
        </authorList>
    </citation>
    <scope>NUCLEOTIDE SEQUENCE [LARGE SCALE GENOMIC DNA]</scope>
    <source>
        <strain evidence="1 2">NEAU-LD23</strain>
    </source>
</reference>
<dbReference type="AlphaFoldDB" id="A0A3M8WPJ0"/>
<name>A0A3M8WPJ0_9ACTN</name>
<dbReference type="Proteomes" id="UP000275401">
    <property type="component" value="Unassembled WGS sequence"/>
</dbReference>
<evidence type="ECO:0000313" key="2">
    <source>
        <dbReference type="Proteomes" id="UP000275401"/>
    </source>
</evidence>